<evidence type="ECO:0000259" key="8">
    <source>
        <dbReference type="PROSITE" id="PS50195"/>
    </source>
</evidence>
<dbReference type="Gene3D" id="3.30.1520.10">
    <property type="entry name" value="Phox-like domain"/>
    <property type="match status" value="1"/>
</dbReference>
<proteinExistence type="inferred from homology"/>
<evidence type="ECO:0000256" key="2">
    <source>
        <dbReference type="ARBA" id="ARBA00010883"/>
    </source>
</evidence>
<sequence length="187" mass="21953">MIEVSVPSVEHQAYDTGKTCTVFKVDVLFNGRRHILDRRYSEFHSLHKLLKKNCKVPDFPLKRVPNWRPKVQEQRRQGLETYIQGVLWYNKDVPKDLLDFLKIRHFHKDKRNCNLGSISDITTEESRLTHKAVVGFYKDKYFLPPETDILENSVLRGVLQGIYQQQDHRLQSQTEPFCSDLGLGNIK</sequence>
<evidence type="ECO:0000256" key="1">
    <source>
        <dbReference type="ARBA" id="ARBA00004180"/>
    </source>
</evidence>
<dbReference type="EMBL" id="JAACNH010000006">
    <property type="protein sequence ID" value="KAG8440337.1"/>
    <property type="molecule type" value="Genomic_DNA"/>
</dbReference>
<organism evidence="9 10">
    <name type="scientific">Hymenochirus boettgeri</name>
    <name type="common">Congo dwarf clawed frog</name>
    <dbReference type="NCBI Taxonomy" id="247094"/>
    <lineage>
        <taxon>Eukaryota</taxon>
        <taxon>Metazoa</taxon>
        <taxon>Chordata</taxon>
        <taxon>Craniata</taxon>
        <taxon>Vertebrata</taxon>
        <taxon>Euteleostomi</taxon>
        <taxon>Amphibia</taxon>
        <taxon>Batrachia</taxon>
        <taxon>Anura</taxon>
        <taxon>Pipoidea</taxon>
        <taxon>Pipidae</taxon>
        <taxon>Pipinae</taxon>
        <taxon>Hymenochirus</taxon>
    </lineage>
</organism>
<gene>
    <name evidence="9" type="ORF">GDO86_006185</name>
</gene>
<reference evidence="9" key="1">
    <citation type="thesis" date="2020" institute="ProQuest LLC" country="789 East Eisenhower Parkway, Ann Arbor, MI, USA">
        <title>Comparative Genomics and Chromosome Evolution.</title>
        <authorList>
            <person name="Mudd A.B."/>
        </authorList>
    </citation>
    <scope>NUCLEOTIDE SEQUENCE</scope>
    <source>
        <strain evidence="9">Female2</strain>
        <tissue evidence="9">Blood</tissue>
    </source>
</reference>
<keyword evidence="10" id="KW-1185">Reference proteome</keyword>
<dbReference type="PANTHER" id="PTHR15813:SF8">
    <property type="entry name" value="SORTING NEXIN-22"/>
    <property type="match status" value="1"/>
</dbReference>
<dbReference type="GO" id="GO:1901981">
    <property type="term" value="F:phosphatidylinositol phosphate binding"/>
    <property type="evidence" value="ECO:0007669"/>
    <property type="project" value="TreeGrafter"/>
</dbReference>
<evidence type="ECO:0000256" key="6">
    <source>
        <dbReference type="ARBA" id="ARBA00023136"/>
    </source>
</evidence>
<evidence type="ECO:0000256" key="5">
    <source>
        <dbReference type="ARBA" id="ARBA00023121"/>
    </source>
</evidence>
<keyword evidence="5" id="KW-0446">Lipid-binding</keyword>
<accession>A0A8T2J9T3</accession>
<keyword evidence="4" id="KW-0653">Protein transport</keyword>
<dbReference type="GO" id="GO:0015031">
    <property type="term" value="P:protein transport"/>
    <property type="evidence" value="ECO:0007669"/>
    <property type="project" value="UniProtKB-KW"/>
</dbReference>
<evidence type="ECO:0000256" key="3">
    <source>
        <dbReference type="ARBA" id="ARBA00022448"/>
    </source>
</evidence>
<dbReference type="InterPro" id="IPR052467">
    <property type="entry name" value="Sorting_nexin_PX-domain"/>
</dbReference>
<dbReference type="InterPro" id="IPR036871">
    <property type="entry name" value="PX_dom_sf"/>
</dbReference>
<feature type="domain" description="PX" evidence="8">
    <location>
        <begin position="1"/>
        <end position="114"/>
    </location>
</feature>
<evidence type="ECO:0000313" key="10">
    <source>
        <dbReference type="Proteomes" id="UP000812440"/>
    </source>
</evidence>
<keyword evidence="3" id="KW-0813">Transport</keyword>
<keyword evidence="7" id="KW-0968">Cytoplasmic vesicle</keyword>
<comment type="subcellular location">
    <subcellularLocation>
        <location evidence="1">Cytoplasmic vesicle membrane</location>
        <topology evidence="1">Peripheral membrane protein</topology>
        <orientation evidence="1">Cytoplasmic side</orientation>
    </subcellularLocation>
</comment>
<comment type="similarity">
    <text evidence="2">Belongs to the sorting nexin family.</text>
</comment>
<dbReference type="CDD" id="cd06880">
    <property type="entry name" value="PX_SNX22"/>
    <property type="match status" value="1"/>
</dbReference>
<dbReference type="GO" id="GO:0030659">
    <property type="term" value="C:cytoplasmic vesicle membrane"/>
    <property type="evidence" value="ECO:0007669"/>
    <property type="project" value="UniProtKB-SubCell"/>
</dbReference>
<keyword evidence="6" id="KW-0472">Membrane</keyword>
<dbReference type="OrthoDB" id="93876at2759"/>
<dbReference type="PANTHER" id="PTHR15813">
    <property type="entry name" value="SORTING NEXIN-22 AND 24"/>
    <property type="match status" value="1"/>
</dbReference>
<dbReference type="Pfam" id="PF00787">
    <property type="entry name" value="PX"/>
    <property type="match status" value="1"/>
</dbReference>
<name>A0A8T2J9T3_9PIPI</name>
<evidence type="ECO:0000256" key="7">
    <source>
        <dbReference type="ARBA" id="ARBA00023329"/>
    </source>
</evidence>
<evidence type="ECO:0000256" key="4">
    <source>
        <dbReference type="ARBA" id="ARBA00022927"/>
    </source>
</evidence>
<dbReference type="PROSITE" id="PS50195">
    <property type="entry name" value="PX"/>
    <property type="match status" value="1"/>
</dbReference>
<evidence type="ECO:0000313" key="9">
    <source>
        <dbReference type="EMBL" id="KAG8440337.1"/>
    </source>
</evidence>
<comment type="caution">
    <text evidence="9">The sequence shown here is derived from an EMBL/GenBank/DDBJ whole genome shotgun (WGS) entry which is preliminary data.</text>
</comment>
<protein>
    <recommendedName>
        <fullName evidence="8">PX domain-containing protein</fullName>
    </recommendedName>
</protein>
<dbReference type="SUPFAM" id="SSF64268">
    <property type="entry name" value="PX domain"/>
    <property type="match status" value="1"/>
</dbReference>
<dbReference type="Proteomes" id="UP000812440">
    <property type="component" value="Chromosome 3"/>
</dbReference>
<dbReference type="InterPro" id="IPR001683">
    <property type="entry name" value="PX_dom"/>
</dbReference>
<dbReference type="AlphaFoldDB" id="A0A8T2J9T3"/>